<dbReference type="PhylomeDB" id="E9H309"/>
<dbReference type="InParanoid" id="E9H309"/>
<dbReference type="KEGG" id="dpx:DAPPUDRAFT_252574"/>
<evidence type="ECO:0000313" key="2">
    <source>
        <dbReference type="EMBL" id="EFX73878.1"/>
    </source>
</evidence>
<dbReference type="HOGENOM" id="CLU_1827257_0_0_1"/>
<keyword evidence="1" id="KW-1133">Transmembrane helix</keyword>
<dbReference type="Proteomes" id="UP000000305">
    <property type="component" value="Unassembled WGS sequence"/>
</dbReference>
<accession>E9H309</accession>
<keyword evidence="3" id="KW-1185">Reference proteome</keyword>
<protein>
    <submittedName>
        <fullName evidence="2">Uncharacterized protein</fullName>
    </submittedName>
</protein>
<name>E9H309_DAPPU</name>
<evidence type="ECO:0000313" key="3">
    <source>
        <dbReference type="Proteomes" id="UP000000305"/>
    </source>
</evidence>
<dbReference type="OrthoDB" id="10461868at2759"/>
<organism evidence="2 3">
    <name type="scientific">Daphnia pulex</name>
    <name type="common">Water flea</name>
    <dbReference type="NCBI Taxonomy" id="6669"/>
    <lineage>
        <taxon>Eukaryota</taxon>
        <taxon>Metazoa</taxon>
        <taxon>Ecdysozoa</taxon>
        <taxon>Arthropoda</taxon>
        <taxon>Crustacea</taxon>
        <taxon>Branchiopoda</taxon>
        <taxon>Diplostraca</taxon>
        <taxon>Cladocera</taxon>
        <taxon>Anomopoda</taxon>
        <taxon>Daphniidae</taxon>
        <taxon>Daphnia</taxon>
    </lineage>
</organism>
<keyword evidence="1" id="KW-0472">Membrane</keyword>
<keyword evidence="1" id="KW-0812">Transmembrane</keyword>
<dbReference type="AlphaFoldDB" id="E9H309"/>
<sequence length="141" mass="15455">MADILATIHEHHAEDNSRELLTSNILIHHSDAPHEDFVGKVGGWLKHFGAVSSFGIISIITFRFCGIGSFLLKAFPIMSKLLNISCFKRPPTAISAATSRSSVIILPHLFIPIECLGTVRSTGTRPHARRYNGSQDHNAPT</sequence>
<gene>
    <name evidence="2" type="ORF">DAPPUDRAFT_252574</name>
</gene>
<evidence type="ECO:0000256" key="1">
    <source>
        <dbReference type="SAM" id="Phobius"/>
    </source>
</evidence>
<proteinExistence type="predicted"/>
<dbReference type="EMBL" id="GL732587">
    <property type="protein sequence ID" value="EFX73878.1"/>
    <property type="molecule type" value="Genomic_DNA"/>
</dbReference>
<reference evidence="2 3" key="1">
    <citation type="journal article" date="2011" name="Science">
        <title>The ecoresponsive genome of Daphnia pulex.</title>
        <authorList>
            <person name="Colbourne J.K."/>
            <person name="Pfrender M.E."/>
            <person name="Gilbert D."/>
            <person name="Thomas W.K."/>
            <person name="Tucker A."/>
            <person name="Oakley T.H."/>
            <person name="Tokishita S."/>
            <person name="Aerts A."/>
            <person name="Arnold G.J."/>
            <person name="Basu M.K."/>
            <person name="Bauer D.J."/>
            <person name="Caceres C.E."/>
            <person name="Carmel L."/>
            <person name="Casola C."/>
            <person name="Choi J.H."/>
            <person name="Detter J.C."/>
            <person name="Dong Q."/>
            <person name="Dusheyko S."/>
            <person name="Eads B.D."/>
            <person name="Frohlich T."/>
            <person name="Geiler-Samerotte K.A."/>
            <person name="Gerlach D."/>
            <person name="Hatcher P."/>
            <person name="Jogdeo S."/>
            <person name="Krijgsveld J."/>
            <person name="Kriventseva E.V."/>
            <person name="Kultz D."/>
            <person name="Laforsch C."/>
            <person name="Lindquist E."/>
            <person name="Lopez J."/>
            <person name="Manak J.R."/>
            <person name="Muller J."/>
            <person name="Pangilinan J."/>
            <person name="Patwardhan R.P."/>
            <person name="Pitluck S."/>
            <person name="Pritham E.J."/>
            <person name="Rechtsteiner A."/>
            <person name="Rho M."/>
            <person name="Rogozin I.B."/>
            <person name="Sakarya O."/>
            <person name="Salamov A."/>
            <person name="Schaack S."/>
            <person name="Shapiro H."/>
            <person name="Shiga Y."/>
            <person name="Skalitzky C."/>
            <person name="Smith Z."/>
            <person name="Souvorov A."/>
            <person name="Sung W."/>
            <person name="Tang Z."/>
            <person name="Tsuchiya D."/>
            <person name="Tu H."/>
            <person name="Vos H."/>
            <person name="Wang M."/>
            <person name="Wolf Y.I."/>
            <person name="Yamagata H."/>
            <person name="Yamada T."/>
            <person name="Ye Y."/>
            <person name="Shaw J.R."/>
            <person name="Andrews J."/>
            <person name="Crease T.J."/>
            <person name="Tang H."/>
            <person name="Lucas S.M."/>
            <person name="Robertson H.M."/>
            <person name="Bork P."/>
            <person name="Koonin E.V."/>
            <person name="Zdobnov E.M."/>
            <person name="Grigoriev I.V."/>
            <person name="Lynch M."/>
            <person name="Boore J.L."/>
        </authorList>
    </citation>
    <scope>NUCLEOTIDE SEQUENCE [LARGE SCALE GENOMIC DNA]</scope>
</reference>
<feature type="transmembrane region" description="Helical" evidence="1">
    <location>
        <begin position="48"/>
        <end position="72"/>
    </location>
</feature>